<comment type="similarity">
    <text evidence="2">Belongs to the NADH dehydrogenase family.</text>
</comment>
<dbReference type="InterPro" id="IPR036188">
    <property type="entry name" value="FAD/NAD-bd_sf"/>
</dbReference>
<keyword evidence="5" id="KW-0560">Oxidoreductase</keyword>
<comment type="cofactor">
    <cofactor evidence="1">
        <name>FAD</name>
        <dbReference type="ChEBI" id="CHEBI:57692"/>
    </cofactor>
</comment>
<reference evidence="7 8" key="1">
    <citation type="submission" date="2016-09" db="EMBL/GenBank/DDBJ databases">
        <authorList>
            <person name="Capua I."/>
            <person name="De Benedictis P."/>
            <person name="Joannis T."/>
            <person name="Lombin L.H."/>
            <person name="Cattoli G."/>
        </authorList>
    </citation>
    <scope>NUCLEOTIDE SEQUENCE [LARGE SCALE GENOMIC DNA]</scope>
    <source>
        <strain evidence="7 8">ANC 4671</strain>
    </source>
</reference>
<dbReference type="PANTHER" id="PTHR42913">
    <property type="entry name" value="APOPTOSIS-INDUCING FACTOR 1"/>
    <property type="match status" value="1"/>
</dbReference>
<dbReference type="PRINTS" id="PR00411">
    <property type="entry name" value="PNDRDTASEI"/>
</dbReference>
<dbReference type="PANTHER" id="PTHR42913:SF3">
    <property type="entry name" value="64 KDA MITOCHONDRIAL NADH DEHYDROGENASE (EUROFUNG)"/>
    <property type="match status" value="1"/>
</dbReference>
<evidence type="ECO:0000313" key="8">
    <source>
        <dbReference type="Proteomes" id="UP000185895"/>
    </source>
</evidence>
<protein>
    <submittedName>
        <fullName evidence="7">NADH dehydrogenase</fullName>
    </submittedName>
</protein>
<dbReference type="GO" id="GO:0019646">
    <property type="term" value="P:aerobic electron transport chain"/>
    <property type="evidence" value="ECO:0007669"/>
    <property type="project" value="TreeGrafter"/>
</dbReference>
<keyword evidence="3" id="KW-0285">Flavoprotein</keyword>
<sequence>MTQKHHIVIVGGGAGGLELATQLGQRIGKKSGFQVTLVDCNLTHIWKPLLHEIAAGTLNGATEEINYFAHAKKNHYKFQLGYLQFIDRENKQLILAPLVQDDLKLAEQRHISYDTLVLSIGSTSNDFGTPGARENCHFLDNRLQADLFQKDLLHLYLQAHAQPRTKPLNITIIGAGATGVELAAELYQAAKDFHHYGLDGIDPTKVRINVIEAADRILPALSDKVANGALEQLKKFGVHVYTQHRVEKIDADHVYCQGDQVFDSNLTVWAAGIKAPAITQNFSLSLDRIGRIKVYATLQSIDDPNIFAFGDCAHCQPEGNRPPLAPRAQIASQQADFLVNAILLKIKQRPIPLFRFTDRGSLVSLTQHTAIGEIFGNLHIEGIAAKTMYHSLYRVHQAAIYGYTKAGFLAARDFFGKGTAPVIKLH</sequence>
<evidence type="ECO:0000256" key="5">
    <source>
        <dbReference type="ARBA" id="ARBA00023002"/>
    </source>
</evidence>
<dbReference type="Gene3D" id="3.50.50.100">
    <property type="match status" value="1"/>
</dbReference>
<dbReference type="RefSeq" id="WP_070068889.1">
    <property type="nucleotide sequence ID" value="NZ_MKKK01000005.1"/>
</dbReference>
<organism evidence="7 8">
    <name type="scientific">Acinetobacter qingfengensis</name>
    <dbReference type="NCBI Taxonomy" id="1262585"/>
    <lineage>
        <taxon>Bacteria</taxon>
        <taxon>Pseudomonadati</taxon>
        <taxon>Pseudomonadota</taxon>
        <taxon>Gammaproteobacteria</taxon>
        <taxon>Moraxellales</taxon>
        <taxon>Moraxellaceae</taxon>
        <taxon>Acinetobacter</taxon>
    </lineage>
</organism>
<dbReference type="GO" id="GO:0003955">
    <property type="term" value="F:NAD(P)H dehydrogenase (quinone) activity"/>
    <property type="evidence" value="ECO:0007669"/>
    <property type="project" value="TreeGrafter"/>
</dbReference>
<dbReference type="AlphaFoldDB" id="A0A1E7RE90"/>
<evidence type="ECO:0000256" key="2">
    <source>
        <dbReference type="ARBA" id="ARBA00005272"/>
    </source>
</evidence>
<dbReference type="STRING" id="1262585.BJI46_08720"/>
<dbReference type="SUPFAM" id="SSF51905">
    <property type="entry name" value="FAD/NAD(P)-binding domain"/>
    <property type="match status" value="1"/>
</dbReference>
<feature type="domain" description="FAD/NAD(P)-binding" evidence="6">
    <location>
        <begin position="6"/>
        <end position="329"/>
    </location>
</feature>
<comment type="caution">
    <text evidence="7">The sequence shown here is derived from an EMBL/GenBank/DDBJ whole genome shotgun (WGS) entry which is preliminary data.</text>
</comment>
<dbReference type="OrthoDB" id="9781621at2"/>
<gene>
    <name evidence="7" type="ORF">BJI46_08720</name>
</gene>
<evidence type="ECO:0000256" key="4">
    <source>
        <dbReference type="ARBA" id="ARBA00022827"/>
    </source>
</evidence>
<name>A0A1E7RE90_9GAMM</name>
<dbReference type="InterPro" id="IPR051169">
    <property type="entry name" value="NADH-Q_oxidoreductase"/>
</dbReference>
<dbReference type="InterPro" id="IPR023753">
    <property type="entry name" value="FAD/NAD-binding_dom"/>
</dbReference>
<evidence type="ECO:0000256" key="1">
    <source>
        <dbReference type="ARBA" id="ARBA00001974"/>
    </source>
</evidence>
<evidence type="ECO:0000313" key="7">
    <source>
        <dbReference type="EMBL" id="OEY97684.1"/>
    </source>
</evidence>
<dbReference type="EMBL" id="MKKK01000005">
    <property type="protein sequence ID" value="OEY97684.1"/>
    <property type="molecule type" value="Genomic_DNA"/>
</dbReference>
<dbReference type="Proteomes" id="UP000185895">
    <property type="component" value="Unassembled WGS sequence"/>
</dbReference>
<evidence type="ECO:0000259" key="6">
    <source>
        <dbReference type="Pfam" id="PF07992"/>
    </source>
</evidence>
<keyword evidence="4" id="KW-0274">FAD</keyword>
<proteinExistence type="inferred from homology"/>
<accession>A0A1E7RE90</accession>
<dbReference type="Pfam" id="PF07992">
    <property type="entry name" value="Pyr_redox_2"/>
    <property type="match status" value="1"/>
</dbReference>
<keyword evidence="8" id="KW-1185">Reference proteome</keyword>
<evidence type="ECO:0000256" key="3">
    <source>
        <dbReference type="ARBA" id="ARBA00022630"/>
    </source>
</evidence>
<dbReference type="PRINTS" id="PR00368">
    <property type="entry name" value="FADPNR"/>
</dbReference>